<dbReference type="InterPro" id="IPR001810">
    <property type="entry name" value="F-box_dom"/>
</dbReference>
<dbReference type="InterPro" id="IPR012677">
    <property type="entry name" value="Nucleotide-bd_a/b_plait_sf"/>
</dbReference>
<dbReference type="PANTHER" id="PTHR35546">
    <property type="entry name" value="F-BOX PROTEIN INTERACTION DOMAIN PROTEIN-RELATED"/>
    <property type="match status" value="1"/>
</dbReference>
<evidence type="ECO:0000259" key="2">
    <source>
        <dbReference type="PROSITE" id="PS50102"/>
    </source>
</evidence>
<evidence type="ECO:0000313" key="4">
    <source>
        <dbReference type="Proteomes" id="UP001318860"/>
    </source>
</evidence>
<dbReference type="CDD" id="cd22157">
    <property type="entry name" value="F-box_AtFBW1-like"/>
    <property type="match status" value="1"/>
</dbReference>
<evidence type="ECO:0000313" key="3">
    <source>
        <dbReference type="EMBL" id="KAK6156289.1"/>
    </source>
</evidence>
<dbReference type="SUPFAM" id="SSF81383">
    <property type="entry name" value="F-box domain"/>
    <property type="match status" value="1"/>
</dbReference>
<dbReference type="Pfam" id="PF00646">
    <property type="entry name" value="F-box"/>
    <property type="match status" value="1"/>
</dbReference>
<dbReference type="SUPFAM" id="SSF54928">
    <property type="entry name" value="RNA-binding domain, RBD"/>
    <property type="match status" value="1"/>
</dbReference>
<reference evidence="3 4" key="1">
    <citation type="journal article" date="2021" name="Comput. Struct. Biotechnol. J.">
        <title>De novo genome assembly of the potent medicinal plant Rehmannia glutinosa using nanopore technology.</title>
        <authorList>
            <person name="Ma L."/>
            <person name="Dong C."/>
            <person name="Song C."/>
            <person name="Wang X."/>
            <person name="Zheng X."/>
            <person name="Niu Y."/>
            <person name="Chen S."/>
            <person name="Feng W."/>
        </authorList>
    </citation>
    <scope>NUCLEOTIDE SEQUENCE [LARGE SCALE GENOMIC DNA]</scope>
    <source>
        <strain evidence="3">DH-2019</strain>
    </source>
</reference>
<protein>
    <recommendedName>
        <fullName evidence="2">RRM domain-containing protein</fullName>
    </recommendedName>
</protein>
<dbReference type="EMBL" id="JABTTQ020000005">
    <property type="protein sequence ID" value="KAK6156289.1"/>
    <property type="molecule type" value="Genomic_DNA"/>
</dbReference>
<dbReference type="PROSITE" id="PS50102">
    <property type="entry name" value="RRM"/>
    <property type="match status" value="1"/>
</dbReference>
<dbReference type="InterPro" id="IPR056592">
    <property type="entry name" value="Beta-prop_At3g26010-like"/>
</dbReference>
<organism evidence="3 4">
    <name type="scientific">Rehmannia glutinosa</name>
    <name type="common">Chinese foxglove</name>
    <dbReference type="NCBI Taxonomy" id="99300"/>
    <lineage>
        <taxon>Eukaryota</taxon>
        <taxon>Viridiplantae</taxon>
        <taxon>Streptophyta</taxon>
        <taxon>Embryophyta</taxon>
        <taxon>Tracheophyta</taxon>
        <taxon>Spermatophyta</taxon>
        <taxon>Magnoliopsida</taxon>
        <taxon>eudicotyledons</taxon>
        <taxon>Gunneridae</taxon>
        <taxon>Pentapetalae</taxon>
        <taxon>asterids</taxon>
        <taxon>lamiids</taxon>
        <taxon>Lamiales</taxon>
        <taxon>Orobanchaceae</taxon>
        <taxon>Rehmannieae</taxon>
        <taxon>Rehmannia</taxon>
    </lineage>
</organism>
<dbReference type="InterPro" id="IPR036047">
    <property type="entry name" value="F-box-like_dom_sf"/>
</dbReference>
<dbReference type="InterPro" id="IPR000504">
    <property type="entry name" value="RRM_dom"/>
</dbReference>
<comment type="caution">
    <text evidence="3">The sequence shown here is derived from an EMBL/GenBank/DDBJ whole genome shotgun (WGS) entry which is preliminary data.</text>
</comment>
<dbReference type="Gene3D" id="3.30.70.330">
    <property type="match status" value="1"/>
</dbReference>
<feature type="domain" description="RRM" evidence="2">
    <location>
        <begin position="1"/>
        <end position="38"/>
    </location>
</feature>
<sequence length="464" mass="52330">MDKISKRSKGYAFVEYTTEEAASTALREMNGKKIGVTGIEPVGCLPRNTASASYGNCNAGLNNFSQSHNQVLKQSIGALNNEATENNIYFCIYHVMLASARFMVSMDSSAERVESIDDILMEILIRLPEKSIFRFMSVSKRWTNIITNPFFLKTLSRRRCRGGGRLLALIERNFFPVPWFKPLPRWPPPMNILPVIDDDHRTSICKYVPKLLGYFINSSNGLILCGRHPYQYHVLNPVSRKWVMLPPPSPVALDGYERKSVGLMCEENTSELVADYTVVIAAAHADDNTMRIESYSSKTGKWVVKKLAADSLGLLKLCQPPEVANGIFHWKSALHFGVIGVYDPRLDENHVQLLELPKDVVMNENFVSRTITRSPVDDALWYGFITRDNLQFFRLNGYNRSSGYSSTTTIPGTEWVLMHSVSIDWLRKEAGVPPGVQVERKDPRKTKKNFSGIFHSVESTSCCA</sequence>
<dbReference type="Proteomes" id="UP001318860">
    <property type="component" value="Unassembled WGS sequence"/>
</dbReference>
<dbReference type="InterPro" id="IPR035979">
    <property type="entry name" value="RBD_domain_sf"/>
</dbReference>
<keyword evidence="1" id="KW-0694">RNA-binding</keyword>
<dbReference type="PANTHER" id="PTHR35546:SF25">
    <property type="entry name" value="F-BOX DOMAIN-CONTAINING PROTEIN"/>
    <property type="match status" value="1"/>
</dbReference>
<dbReference type="Pfam" id="PF00076">
    <property type="entry name" value="RRM_1"/>
    <property type="match status" value="1"/>
</dbReference>
<evidence type="ECO:0000256" key="1">
    <source>
        <dbReference type="PROSITE-ProRule" id="PRU00176"/>
    </source>
</evidence>
<gene>
    <name evidence="3" type="ORF">DH2020_010537</name>
</gene>
<name>A0ABR0XAV9_REHGL</name>
<dbReference type="Pfam" id="PF24750">
    <property type="entry name" value="b-prop_At3g26010-like"/>
    <property type="match status" value="1"/>
</dbReference>
<keyword evidence="4" id="KW-1185">Reference proteome</keyword>
<dbReference type="Gene3D" id="1.20.1280.50">
    <property type="match status" value="1"/>
</dbReference>
<accession>A0ABR0XAV9</accession>
<dbReference type="InterPro" id="IPR055290">
    <property type="entry name" value="At3g26010-like"/>
</dbReference>
<proteinExistence type="predicted"/>